<dbReference type="RefSeq" id="WP_085882090.1">
    <property type="nucleotide sequence ID" value="NZ_FWFR01000001.1"/>
</dbReference>
<dbReference type="EMBL" id="FWFR01000001">
    <property type="protein sequence ID" value="SLN25958.1"/>
    <property type="molecule type" value="Genomic_DNA"/>
</dbReference>
<sequence length="323" mass="34413">MDRLSDIYVLPVDDWIESFVKDWLVPNFRPAFQAIQWPIDQVLTGLDAFLLTIPPFLFMAVAVLLAWRIGGRGISLFTLAALVLLDLMGIWDDSMTTLAMVLTSVVFCAVVGVPLGILAARSDRFQTGLRPVLDIMQTIPAFVYLVPIVMLFGVGMVPGIIATIIFAMPPLIRLTNLGIRQVPEEMVEAGYAFGATRRQVLFEVQVPIAMKTIMAGLNQTLMLSLSMVVIAALIGAEGLGLLVFTGIGRLDVGAAALGGIGIVLIAIVLDRLTQALGEPSLGEEKRSFRGLAMRLVGGSPAADKADESAADPAGPAGAAAKRN</sequence>
<dbReference type="InterPro" id="IPR000515">
    <property type="entry name" value="MetI-like"/>
</dbReference>
<feature type="transmembrane region" description="Helical" evidence="7">
    <location>
        <begin position="48"/>
        <end position="67"/>
    </location>
</feature>
<dbReference type="GO" id="GO:0043190">
    <property type="term" value="C:ATP-binding cassette (ABC) transporter complex"/>
    <property type="evidence" value="ECO:0007669"/>
    <property type="project" value="TreeGrafter"/>
</dbReference>
<reference evidence="10 11" key="1">
    <citation type="submission" date="2017-03" db="EMBL/GenBank/DDBJ databases">
        <authorList>
            <person name="Afonso C.L."/>
            <person name="Miller P.J."/>
            <person name="Scott M.A."/>
            <person name="Spackman E."/>
            <person name="Goraichik I."/>
            <person name="Dimitrov K.M."/>
            <person name="Suarez D.L."/>
            <person name="Swayne D.E."/>
        </authorList>
    </citation>
    <scope>NUCLEOTIDE SEQUENCE [LARGE SCALE GENOMIC DNA]</scope>
    <source>
        <strain evidence="10 11">CECT 7691</strain>
    </source>
</reference>
<dbReference type="InterPro" id="IPR035906">
    <property type="entry name" value="MetI-like_sf"/>
</dbReference>
<feature type="transmembrane region" description="Helical" evidence="7">
    <location>
        <begin position="74"/>
        <end position="91"/>
    </location>
</feature>
<gene>
    <name evidence="10" type="primary">proW</name>
    <name evidence="10" type="ORF">OCH7691_00792</name>
</gene>
<name>A0A1Y5RVF2_9PROT</name>
<dbReference type="FunCoup" id="A0A1Y5RVF2">
    <property type="interactions" value="119"/>
</dbReference>
<dbReference type="InParanoid" id="A0A1Y5RVF2"/>
<dbReference type="PROSITE" id="PS50928">
    <property type="entry name" value="ABC_TM1"/>
    <property type="match status" value="1"/>
</dbReference>
<evidence type="ECO:0000256" key="2">
    <source>
        <dbReference type="ARBA" id="ARBA00022448"/>
    </source>
</evidence>
<feature type="compositionally biased region" description="Low complexity" evidence="8">
    <location>
        <begin position="310"/>
        <end position="323"/>
    </location>
</feature>
<feature type="transmembrane region" description="Helical" evidence="7">
    <location>
        <begin position="250"/>
        <end position="269"/>
    </location>
</feature>
<keyword evidence="5 7" id="KW-1133">Transmembrane helix</keyword>
<feature type="region of interest" description="Disordered" evidence="8">
    <location>
        <begin position="299"/>
        <end position="323"/>
    </location>
</feature>
<dbReference type="PANTHER" id="PTHR47737">
    <property type="entry name" value="GLYCINE BETAINE/PROLINE BETAINE TRANSPORT SYSTEM PERMEASE PROTEIN PROW"/>
    <property type="match status" value="1"/>
</dbReference>
<evidence type="ECO:0000256" key="7">
    <source>
        <dbReference type="RuleBase" id="RU363032"/>
    </source>
</evidence>
<evidence type="ECO:0000256" key="3">
    <source>
        <dbReference type="ARBA" id="ARBA00022475"/>
    </source>
</evidence>
<feature type="transmembrane region" description="Helical" evidence="7">
    <location>
        <begin position="97"/>
        <end position="120"/>
    </location>
</feature>
<keyword evidence="6 7" id="KW-0472">Membrane</keyword>
<keyword evidence="3" id="KW-1003">Cell membrane</keyword>
<feature type="transmembrane region" description="Helical" evidence="7">
    <location>
        <begin position="141"/>
        <end position="168"/>
    </location>
</feature>
<evidence type="ECO:0000313" key="10">
    <source>
        <dbReference type="EMBL" id="SLN25958.1"/>
    </source>
</evidence>
<evidence type="ECO:0000256" key="4">
    <source>
        <dbReference type="ARBA" id="ARBA00022692"/>
    </source>
</evidence>
<dbReference type="SUPFAM" id="SSF161098">
    <property type="entry name" value="MetI-like"/>
    <property type="match status" value="1"/>
</dbReference>
<dbReference type="PANTHER" id="PTHR47737:SF1">
    <property type="entry name" value="GLYCINE BETAINE_PROLINE BETAINE TRANSPORT SYSTEM PERMEASE PROTEIN PROW"/>
    <property type="match status" value="1"/>
</dbReference>
<keyword evidence="11" id="KW-1185">Reference proteome</keyword>
<keyword evidence="4 7" id="KW-0812">Transmembrane</keyword>
<dbReference type="GO" id="GO:0005275">
    <property type="term" value="F:amine transmembrane transporter activity"/>
    <property type="evidence" value="ECO:0007669"/>
    <property type="project" value="TreeGrafter"/>
</dbReference>
<evidence type="ECO:0000256" key="6">
    <source>
        <dbReference type="ARBA" id="ARBA00023136"/>
    </source>
</evidence>
<dbReference type="GO" id="GO:0015871">
    <property type="term" value="P:choline transport"/>
    <property type="evidence" value="ECO:0007669"/>
    <property type="project" value="TreeGrafter"/>
</dbReference>
<feature type="transmembrane region" description="Helical" evidence="7">
    <location>
        <begin position="221"/>
        <end position="243"/>
    </location>
</feature>
<comment type="subcellular location">
    <subcellularLocation>
        <location evidence="1 7">Cell membrane</location>
        <topology evidence="1 7">Multi-pass membrane protein</topology>
    </subcellularLocation>
</comment>
<evidence type="ECO:0000256" key="1">
    <source>
        <dbReference type="ARBA" id="ARBA00004651"/>
    </source>
</evidence>
<dbReference type="OrthoDB" id="9815258at2"/>
<dbReference type="Pfam" id="PF00528">
    <property type="entry name" value="BPD_transp_1"/>
    <property type="match status" value="1"/>
</dbReference>
<dbReference type="GO" id="GO:0031460">
    <property type="term" value="P:glycine betaine transport"/>
    <property type="evidence" value="ECO:0007669"/>
    <property type="project" value="TreeGrafter"/>
</dbReference>
<dbReference type="FunFam" id="1.10.3720.10:FF:000001">
    <property type="entry name" value="Glycine betaine ABC transporter, permease"/>
    <property type="match status" value="1"/>
</dbReference>
<dbReference type="AlphaFoldDB" id="A0A1Y5RVF2"/>
<proteinExistence type="inferred from homology"/>
<accession>A0A1Y5RVF2</accession>
<feature type="domain" description="ABC transmembrane type-1" evidence="9">
    <location>
        <begin position="94"/>
        <end position="273"/>
    </location>
</feature>
<dbReference type="GO" id="GO:0015226">
    <property type="term" value="F:carnitine transmembrane transporter activity"/>
    <property type="evidence" value="ECO:0007669"/>
    <property type="project" value="TreeGrafter"/>
</dbReference>
<dbReference type="Proteomes" id="UP000193200">
    <property type="component" value="Unassembled WGS sequence"/>
</dbReference>
<evidence type="ECO:0000256" key="8">
    <source>
        <dbReference type="SAM" id="MobiDB-lite"/>
    </source>
</evidence>
<evidence type="ECO:0000313" key="11">
    <source>
        <dbReference type="Proteomes" id="UP000193200"/>
    </source>
</evidence>
<keyword evidence="2 7" id="KW-0813">Transport</keyword>
<dbReference type="CDD" id="cd06261">
    <property type="entry name" value="TM_PBP2"/>
    <property type="match status" value="1"/>
</dbReference>
<comment type="similarity">
    <text evidence="7">Belongs to the binding-protein-dependent transport system permease family.</text>
</comment>
<evidence type="ECO:0000256" key="5">
    <source>
        <dbReference type="ARBA" id="ARBA00022989"/>
    </source>
</evidence>
<evidence type="ECO:0000259" key="9">
    <source>
        <dbReference type="PROSITE" id="PS50928"/>
    </source>
</evidence>
<dbReference type="Gene3D" id="1.10.3720.10">
    <property type="entry name" value="MetI-like"/>
    <property type="match status" value="1"/>
</dbReference>
<organism evidence="10 11">
    <name type="scientific">Oceanibacterium hippocampi</name>
    <dbReference type="NCBI Taxonomy" id="745714"/>
    <lineage>
        <taxon>Bacteria</taxon>
        <taxon>Pseudomonadati</taxon>
        <taxon>Pseudomonadota</taxon>
        <taxon>Alphaproteobacteria</taxon>
        <taxon>Sneathiellales</taxon>
        <taxon>Sneathiellaceae</taxon>
        <taxon>Oceanibacterium</taxon>
    </lineage>
</organism>
<protein>
    <submittedName>
        <fullName evidence="10">Glycine betaine/L-proline transport system permease protein ProW</fullName>
    </submittedName>
</protein>